<keyword evidence="7" id="KW-1185">Reference proteome</keyword>
<dbReference type="InterPro" id="IPR011990">
    <property type="entry name" value="TPR-like_helical_dom_sf"/>
</dbReference>
<name>A0A328C2C4_9DELT</name>
<evidence type="ECO:0000256" key="3">
    <source>
        <dbReference type="ARBA" id="ARBA00023237"/>
    </source>
</evidence>
<evidence type="ECO:0000259" key="5">
    <source>
        <dbReference type="Pfam" id="PF13525"/>
    </source>
</evidence>
<reference evidence="6 7" key="1">
    <citation type="submission" date="2018-05" db="EMBL/GenBank/DDBJ databases">
        <title>Lujinxingia marina gen. nov. sp. nov., a new facultative anaerobic member of the class Deltaproteobacteria, and proposal of Lujinxingaceae fam. nov.</title>
        <authorList>
            <person name="Li C.-M."/>
        </authorList>
    </citation>
    <scope>NUCLEOTIDE SEQUENCE [LARGE SCALE GENOMIC DNA]</scope>
    <source>
        <strain evidence="6 7">B210</strain>
    </source>
</reference>
<dbReference type="NCBIfam" id="TIGR03302">
    <property type="entry name" value="OM_YfiO"/>
    <property type="match status" value="1"/>
</dbReference>
<evidence type="ECO:0000256" key="1">
    <source>
        <dbReference type="ARBA" id="ARBA00022729"/>
    </source>
</evidence>
<dbReference type="PANTHER" id="PTHR37423">
    <property type="entry name" value="SOLUBLE LYTIC MUREIN TRANSGLYCOSYLASE-RELATED"/>
    <property type="match status" value="1"/>
</dbReference>
<protein>
    <submittedName>
        <fullName evidence="6">Outer membrane protein assembly factor BamD</fullName>
    </submittedName>
</protein>
<dbReference type="PROSITE" id="PS50005">
    <property type="entry name" value="TPR"/>
    <property type="match status" value="2"/>
</dbReference>
<dbReference type="Pfam" id="PF13525">
    <property type="entry name" value="YfiO"/>
    <property type="match status" value="1"/>
</dbReference>
<dbReference type="PANTHER" id="PTHR37423:SF2">
    <property type="entry name" value="MEMBRANE-BOUND LYTIC MUREIN TRANSGLYCOSYLASE C"/>
    <property type="match status" value="1"/>
</dbReference>
<evidence type="ECO:0000313" key="7">
    <source>
        <dbReference type="Proteomes" id="UP000249169"/>
    </source>
</evidence>
<proteinExistence type="predicted"/>
<dbReference type="Gene3D" id="1.25.40.10">
    <property type="entry name" value="Tetratricopeptide repeat domain"/>
    <property type="match status" value="1"/>
</dbReference>
<keyword evidence="3" id="KW-0998">Cell outer membrane</keyword>
<evidence type="ECO:0000256" key="2">
    <source>
        <dbReference type="ARBA" id="ARBA00023136"/>
    </source>
</evidence>
<dbReference type="InterPro" id="IPR019734">
    <property type="entry name" value="TPR_rpt"/>
</dbReference>
<feature type="domain" description="Outer membrane lipoprotein BamD-like" evidence="5">
    <location>
        <begin position="78"/>
        <end position="273"/>
    </location>
</feature>
<organism evidence="6 7">
    <name type="scientific">Lujinxingia litoralis</name>
    <dbReference type="NCBI Taxonomy" id="2211119"/>
    <lineage>
        <taxon>Bacteria</taxon>
        <taxon>Deltaproteobacteria</taxon>
        <taxon>Bradymonadales</taxon>
        <taxon>Lujinxingiaceae</taxon>
        <taxon>Lujinxingia</taxon>
    </lineage>
</organism>
<dbReference type="Proteomes" id="UP000249169">
    <property type="component" value="Unassembled WGS sequence"/>
</dbReference>
<evidence type="ECO:0000313" key="6">
    <source>
        <dbReference type="EMBL" id="RAL20574.1"/>
    </source>
</evidence>
<dbReference type="SUPFAM" id="SSF48452">
    <property type="entry name" value="TPR-like"/>
    <property type="match status" value="1"/>
</dbReference>
<feature type="repeat" description="TPR" evidence="4">
    <location>
        <begin position="257"/>
        <end position="290"/>
    </location>
</feature>
<keyword evidence="1" id="KW-0732">Signal</keyword>
<keyword evidence="4" id="KW-0802">TPR repeat</keyword>
<accession>A0A328C2C4</accession>
<dbReference type="InterPro" id="IPR039565">
    <property type="entry name" value="BamD-like"/>
</dbReference>
<sequence length="319" mass="36302">MRCVVCAWRVALVYGGGASGYGPRRSVPPALGVPHMPRPLSLLRHPLVGRLLALSLMAGAPLGCVTGTPSQELSYSDQAEAYFEAGQQRFERRDYLEAMRLYNTVRNQFPYSRWAALAHLRIGDAYFEQDQNAAAVEQYRAFIQLYPRHEKVEYAHWKIARAFYEQMPSEFFILPPAYERDLSSTRDAVRELRIFLQRYEQSEYAPEARRLMRSAQRRLADHEFYVATYYLDRDNPKAAAGRLTHLLRNFPGLGLDAEALFLLGKAYLQLDEPGRALTAWTDLIEVHPEHPRAGEAKRLLEARGLNATPEQNSDEGQGG</sequence>
<dbReference type="SMART" id="SM00028">
    <property type="entry name" value="TPR"/>
    <property type="match status" value="3"/>
</dbReference>
<evidence type="ECO:0000256" key="4">
    <source>
        <dbReference type="PROSITE-ProRule" id="PRU00339"/>
    </source>
</evidence>
<keyword evidence="2" id="KW-0472">Membrane</keyword>
<dbReference type="AlphaFoldDB" id="A0A328C2C4"/>
<dbReference type="InterPro" id="IPR017689">
    <property type="entry name" value="BamD"/>
</dbReference>
<comment type="caution">
    <text evidence="6">The sequence shown here is derived from an EMBL/GenBank/DDBJ whole genome shotgun (WGS) entry which is preliminary data.</text>
</comment>
<gene>
    <name evidence="6" type="ORF">DL240_16180</name>
</gene>
<dbReference type="EMBL" id="QHKO01000009">
    <property type="protein sequence ID" value="RAL20574.1"/>
    <property type="molecule type" value="Genomic_DNA"/>
</dbReference>
<feature type="repeat" description="TPR" evidence="4">
    <location>
        <begin position="116"/>
        <end position="149"/>
    </location>
</feature>